<sequence>MSSPSPPKPWETSGGATSASVGQCSRYGSSAVIMANNSAGLTGSSSTTPAGTSTSSPPPLPSVPDSLSTVANRNATNYSGGMNNRVSPYSSGYGGGYSSYSSPYSSMGSGYGSMYGGMGGMGGMYGGMGMGGMGMGMGGMYGGMGGMDPNNPASLTQSFSQSTAATFQLIENIVGAFGGFAQMLQSTYMATHSSFFAMVSVAEPVWKPTTNARLGSRNLHTHAVDTDGDGETHWTTTSRRRHGPDSCKLRCLHWTRCRRISRVREAVEEAFHRFHDGSCWSAIPHGQAYQSACPVTRRTREAEDAREPTGRSAHRPHQARILPCHLRLHAQRQHAGHGPCRQEGRHGCSVEQDRSNGQCIRVVEVPLKRR</sequence>
<feature type="compositionally biased region" description="Polar residues" evidence="11">
    <location>
        <begin position="71"/>
        <end position="82"/>
    </location>
</feature>
<reference evidence="14" key="1">
    <citation type="journal article" date="2007" name="Plant Cell">
        <title>Dothideomycete-plant interactions illuminated by genome sequencing and EST analysis of the wheat pathogen Stagonospora nodorum.</title>
        <authorList>
            <person name="Hane J.K."/>
            <person name="Lowe R.G."/>
            <person name="Solomon P.S."/>
            <person name="Tan K.C."/>
            <person name="Schoch C.L."/>
            <person name="Spatafora J.W."/>
            <person name="Crous P.W."/>
            <person name="Kodira C."/>
            <person name="Birren B.W."/>
            <person name="Galagan J.E."/>
            <person name="Torriani S.F."/>
            <person name="McDonald B.A."/>
            <person name="Oliver R.P."/>
        </authorList>
    </citation>
    <scope>NUCLEOTIDE SEQUENCE [LARGE SCALE GENOMIC DNA]</scope>
    <source>
        <strain evidence="14">SN15 / ATCC MYA-4574 / FGSC 10173</strain>
    </source>
</reference>
<dbReference type="InParanoid" id="Q0UV13"/>
<keyword evidence="5" id="KW-1133">Transmembrane helix</keyword>
<organism evidence="13 14">
    <name type="scientific">Phaeosphaeria nodorum (strain SN15 / ATCC MYA-4574 / FGSC 10173)</name>
    <name type="common">Glume blotch fungus</name>
    <name type="synonym">Parastagonospora nodorum</name>
    <dbReference type="NCBI Taxonomy" id="321614"/>
    <lineage>
        <taxon>Eukaryota</taxon>
        <taxon>Fungi</taxon>
        <taxon>Dikarya</taxon>
        <taxon>Ascomycota</taxon>
        <taxon>Pezizomycotina</taxon>
        <taxon>Dothideomycetes</taxon>
        <taxon>Pleosporomycetidae</taxon>
        <taxon>Pleosporales</taxon>
        <taxon>Pleosporineae</taxon>
        <taxon>Phaeosphaeriaceae</taxon>
        <taxon>Parastagonospora</taxon>
    </lineage>
</organism>
<evidence type="ECO:0000256" key="6">
    <source>
        <dbReference type="ARBA" id="ARBA00023010"/>
    </source>
</evidence>
<evidence type="ECO:0000256" key="8">
    <source>
        <dbReference type="ARBA" id="ARBA00023140"/>
    </source>
</evidence>
<comment type="subcellular location">
    <subcellularLocation>
        <location evidence="10">Peroxisome membrane</location>
    </subcellularLocation>
</comment>
<evidence type="ECO:0000256" key="11">
    <source>
        <dbReference type="SAM" id="MobiDB-lite"/>
    </source>
</evidence>
<evidence type="ECO:0000256" key="2">
    <source>
        <dbReference type="ARBA" id="ARBA00022448"/>
    </source>
</evidence>
<dbReference type="GO" id="GO:1990429">
    <property type="term" value="C:peroxisomal importomer complex"/>
    <property type="evidence" value="ECO:0000318"/>
    <property type="project" value="GO_Central"/>
</dbReference>
<name>Q0UV13_PHANO</name>
<keyword evidence="7" id="KW-0472">Membrane</keyword>
<evidence type="ECO:0000313" key="14">
    <source>
        <dbReference type="Proteomes" id="UP000001055"/>
    </source>
</evidence>
<comment type="similarity">
    <text evidence="1">Belongs to the peroxin-13 family.</text>
</comment>
<evidence type="ECO:0000256" key="10">
    <source>
        <dbReference type="ARBA" id="ARBA00046271"/>
    </source>
</evidence>
<dbReference type="HOGENOM" id="CLU_748234_0_0_1"/>
<dbReference type="EMBL" id="CH445330">
    <property type="protein sequence ID" value="EAT88161.2"/>
    <property type="molecule type" value="Genomic_DNA"/>
</dbReference>
<keyword evidence="4" id="KW-0653">Protein transport</keyword>
<keyword evidence="2" id="KW-0813">Transport</keyword>
<feature type="region of interest" description="Disordered" evidence="11">
    <location>
        <begin position="221"/>
        <end position="240"/>
    </location>
</feature>
<proteinExistence type="inferred from homology"/>
<protein>
    <recommendedName>
        <fullName evidence="9">Peroxin-13</fullName>
    </recommendedName>
</protein>
<evidence type="ECO:0000256" key="9">
    <source>
        <dbReference type="ARBA" id="ARBA00029693"/>
    </source>
</evidence>
<dbReference type="GO" id="GO:0005778">
    <property type="term" value="C:peroxisomal membrane"/>
    <property type="evidence" value="ECO:0000318"/>
    <property type="project" value="GO_Central"/>
</dbReference>
<dbReference type="eggNOG" id="KOG3875">
    <property type="taxonomic scope" value="Eukaryota"/>
</dbReference>
<dbReference type="STRING" id="321614.Q0UV13"/>
<dbReference type="AlphaFoldDB" id="Q0UV13"/>
<keyword evidence="3" id="KW-0812">Transmembrane</keyword>
<dbReference type="InterPro" id="IPR007223">
    <property type="entry name" value="Peroxin-13_N"/>
</dbReference>
<evidence type="ECO:0000256" key="7">
    <source>
        <dbReference type="ARBA" id="ARBA00023136"/>
    </source>
</evidence>
<gene>
    <name evidence="13" type="ORF">SNOG_04401</name>
</gene>
<evidence type="ECO:0000259" key="12">
    <source>
        <dbReference type="Pfam" id="PF04088"/>
    </source>
</evidence>
<dbReference type="Pfam" id="PF04088">
    <property type="entry name" value="Peroxin-13_N"/>
    <property type="match status" value="1"/>
</dbReference>
<keyword evidence="6" id="KW-0811">Translocation</keyword>
<dbReference type="GeneID" id="5971688"/>
<feature type="compositionally biased region" description="Low complexity" evidence="11">
    <location>
        <begin position="38"/>
        <end position="55"/>
    </location>
</feature>
<dbReference type="VEuPathDB" id="FungiDB:JI435_044010"/>
<evidence type="ECO:0000256" key="3">
    <source>
        <dbReference type="ARBA" id="ARBA00022692"/>
    </source>
</evidence>
<dbReference type="KEGG" id="pno:SNOG_04401"/>
<feature type="domain" description="Peroxin 13 N-terminal" evidence="12">
    <location>
        <begin position="155"/>
        <end position="203"/>
    </location>
</feature>
<evidence type="ECO:0000313" key="13">
    <source>
        <dbReference type="EMBL" id="EAT88161.2"/>
    </source>
</evidence>
<feature type="region of interest" description="Disordered" evidence="11">
    <location>
        <begin position="38"/>
        <end position="82"/>
    </location>
</feature>
<evidence type="ECO:0000256" key="4">
    <source>
        <dbReference type="ARBA" id="ARBA00022927"/>
    </source>
</evidence>
<evidence type="ECO:0000256" key="5">
    <source>
        <dbReference type="ARBA" id="ARBA00022989"/>
    </source>
</evidence>
<dbReference type="Proteomes" id="UP000001055">
    <property type="component" value="Unassembled WGS sequence"/>
</dbReference>
<evidence type="ECO:0000256" key="1">
    <source>
        <dbReference type="ARBA" id="ARBA00006033"/>
    </source>
</evidence>
<dbReference type="RefSeq" id="XP_001794820.1">
    <property type="nucleotide sequence ID" value="XM_001794768.1"/>
</dbReference>
<feature type="region of interest" description="Disordered" evidence="11">
    <location>
        <begin position="296"/>
        <end position="318"/>
    </location>
</feature>
<dbReference type="InterPro" id="IPR035463">
    <property type="entry name" value="Pex13"/>
</dbReference>
<feature type="region of interest" description="Disordered" evidence="11">
    <location>
        <begin position="1"/>
        <end position="22"/>
    </location>
</feature>
<feature type="compositionally biased region" description="Basic and acidic residues" evidence="11">
    <location>
        <begin position="298"/>
        <end position="309"/>
    </location>
</feature>
<dbReference type="GO" id="GO:0016560">
    <property type="term" value="P:protein import into peroxisome matrix, docking"/>
    <property type="evidence" value="ECO:0000318"/>
    <property type="project" value="GO_Central"/>
</dbReference>
<dbReference type="PANTHER" id="PTHR19332">
    <property type="entry name" value="PEROXISOMAL MEMBRANE PROTEIN PEX13"/>
    <property type="match status" value="1"/>
</dbReference>
<dbReference type="PANTHER" id="PTHR19332:SF1">
    <property type="entry name" value="PEROXISOMAL MEMBRANE PROTEIN PEX13"/>
    <property type="match status" value="1"/>
</dbReference>
<keyword evidence="8" id="KW-0576">Peroxisome</keyword>
<accession>Q0UV13</accession>